<organism evidence="1 2">
    <name type="scientific">Striga asiatica</name>
    <name type="common">Asiatic witchweed</name>
    <name type="synonym">Buchnera asiatica</name>
    <dbReference type="NCBI Taxonomy" id="4170"/>
    <lineage>
        <taxon>Eukaryota</taxon>
        <taxon>Viridiplantae</taxon>
        <taxon>Streptophyta</taxon>
        <taxon>Embryophyta</taxon>
        <taxon>Tracheophyta</taxon>
        <taxon>Spermatophyta</taxon>
        <taxon>Magnoliopsida</taxon>
        <taxon>eudicotyledons</taxon>
        <taxon>Gunneridae</taxon>
        <taxon>Pentapetalae</taxon>
        <taxon>asterids</taxon>
        <taxon>lamiids</taxon>
        <taxon>Lamiales</taxon>
        <taxon>Orobanchaceae</taxon>
        <taxon>Buchnereae</taxon>
        <taxon>Striga</taxon>
    </lineage>
</organism>
<evidence type="ECO:0000313" key="1">
    <source>
        <dbReference type="EMBL" id="GER46006.1"/>
    </source>
</evidence>
<keyword evidence="2" id="KW-1185">Reference proteome</keyword>
<gene>
    <name evidence="1" type="ORF">STAS_22998</name>
</gene>
<dbReference type="AlphaFoldDB" id="A0A5A7QLZ1"/>
<dbReference type="Proteomes" id="UP000325081">
    <property type="component" value="Unassembled WGS sequence"/>
</dbReference>
<protein>
    <submittedName>
        <fullName evidence="1">Glycosyl transferase family 2</fullName>
    </submittedName>
</protein>
<comment type="caution">
    <text evidence="1">The sequence shown here is derived from an EMBL/GenBank/DDBJ whole genome shotgun (WGS) entry which is preliminary data.</text>
</comment>
<name>A0A5A7QLZ1_STRAF</name>
<accession>A0A5A7QLZ1</accession>
<sequence length="146" mass="16295">MDFGPTVYYPWSNFCASSSSEGYKTMICAKRAAQLKAAARGIQDKHPEATLSFGPKGVWVVLAPHIDALIITSEIESYIKGASRQAIVQSSKHHLKRFGTATQISTNLMETKLSSLFPLFYHFNLHKYFLVILLFPLHISTTNNTS</sequence>
<dbReference type="EMBL" id="BKCP01007404">
    <property type="protein sequence ID" value="GER46006.1"/>
    <property type="molecule type" value="Genomic_DNA"/>
</dbReference>
<dbReference type="GO" id="GO:0016740">
    <property type="term" value="F:transferase activity"/>
    <property type="evidence" value="ECO:0007669"/>
    <property type="project" value="UniProtKB-KW"/>
</dbReference>
<evidence type="ECO:0000313" key="2">
    <source>
        <dbReference type="Proteomes" id="UP000325081"/>
    </source>
</evidence>
<reference evidence="2" key="1">
    <citation type="journal article" date="2019" name="Curr. Biol.">
        <title>Genome Sequence of Striga asiatica Provides Insight into the Evolution of Plant Parasitism.</title>
        <authorList>
            <person name="Yoshida S."/>
            <person name="Kim S."/>
            <person name="Wafula E.K."/>
            <person name="Tanskanen J."/>
            <person name="Kim Y.M."/>
            <person name="Honaas L."/>
            <person name="Yang Z."/>
            <person name="Spallek T."/>
            <person name="Conn C.E."/>
            <person name="Ichihashi Y."/>
            <person name="Cheong K."/>
            <person name="Cui S."/>
            <person name="Der J.P."/>
            <person name="Gundlach H."/>
            <person name="Jiao Y."/>
            <person name="Hori C."/>
            <person name="Ishida J.K."/>
            <person name="Kasahara H."/>
            <person name="Kiba T."/>
            <person name="Kim M.S."/>
            <person name="Koo N."/>
            <person name="Laohavisit A."/>
            <person name="Lee Y.H."/>
            <person name="Lumba S."/>
            <person name="McCourt P."/>
            <person name="Mortimer J.C."/>
            <person name="Mutuku J.M."/>
            <person name="Nomura T."/>
            <person name="Sasaki-Sekimoto Y."/>
            <person name="Seto Y."/>
            <person name="Wang Y."/>
            <person name="Wakatake T."/>
            <person name="Sakakibara H."/>
            <person name="Demura T."/>
            <person name="Yamaguchi S."/>
            <person name="Yoneyama K."/>
            <person name="Manabe R.I."/>
            <person name="Nelson D.C."/>
            <person name="Schulman A.H."/>
            <person name="Timko M.P."/>
            <person name="dePamphilis C.W."/>
            <person name="Choi D."/>
            <person name="Shirasu K."/>
        </authorList>
    </citation>
    <scope>NUCLEOTIDE SEQUENCE [LARGE SCALE GENOMIC DNA]</scope>
    <source>
        <strain evidence="2">cv. UVA1</strain>
    </source>
</reference>
<keyword evidence="1" id="KW-0808">Transferase</keyword>
<proteinExistence type="predicted"/>